<feature type="transmembrane region" description="Helical" evidence="11">
    <location>
        <begin position="107"/>
        <end position="127"/>
    </location>
</feature>
<feature type="transmembrane region" description="Helical" evidence="11">
    <location>
        <begin position="707"/>
        <end position="728"/>
    </location>
</feature>
<feature type="transmembrane region" description="Helical" evidence="11">
    <location>
        <begin position="766"/>
        <end position="784"/>
    </location>
</feature>
<evidence type="ECO:0000256" key="1">
    <source>
        <dbReference type="ARBA" id="ARBA00004651"/>
    </source>
</evidence>
<sequence length="950" mass="100777">MPLLHVLLLLPFLLAAALPWLSRLLPRLHAGWIALAAPVLLLAAFLGLQAEGDGPRRAASMPWMPSLGVNIELRLDGLAMLFALLISGIGALVVLYSIFYLDRRREAVGRFYACLLLFMGAMLGVVLSDHLIVLYGFWELTSVSSFLLIAFWHGRQASLAGALKSLLVTGMGGLAMLAGFLLLGLAGGSLRVTELIASADALVASPLLVPAMGLILLGVFTKSAQFPFHIWLPDAMEAPTPVSAYLHSATMVKAGLYLAARLTPLFAGQQLWYGALTAVGLVTLIYGSFRAIKQTDLKALLAYSTISQLGLVTALLGLGAVYPAGSASPYAAYGAAAAAAGLLHLLNHAAFKGALFMTAGIVDHETGTRDLRRLGGLIRFMPVTFAISLAASLSMAGVPPLGGFLSKELFFGSALNAWRAGEGSLAALLIPAVAWTASAFTFVYSGIFAWRTFGGAARETREAPVHEPSWGLLAPPLLLAAAALLLGLAPSLVAPGLLQPALLSMHPAAPEAYGKLALWHGVTPELLLTAGVFAVGGLLLYAAPRWAPLHRAVRAPLSWNRLYEGLLQGLDAGSERLTASYMGGGMRRSAGYIFVVLAVFLTIAAAMAGGIPIALYGMAPVTLFEGIAVFALIAATLAVPFAQSRMMAIILTGSVGYMVVLFFVLFRAPDLALTQMIVETVSVTLFLLCFYHLPALKRERIPRRTKAANGLIAGAAGLVMTLVALGALSNRKFGSISDYYLTNSYKLAGGKNVVNVILVDFRGFDTMLEIVVLGIASYAIYAVIRLKWPGEAMEEGGGWGEREFRLVYEDARSNDVILQTLAKVILFLILTFSFYLLFAGHHQPGGGFIGALMTASALVLMSIAFGVRTIRKALPVNFRIVSACGISLALLTGIGSFVFGKPFLSHSFGYAQLPFFGQNELATAVLFDLGVYLTVVGITMTIILAIGRDK</sequence>
<dbReference type="InterPro" id="IPR001516">
    <property type="entry name" value="Proton_antipo_N"/>
</dbReference>
<feature type="transmembrane region" description="Helical" evidence="11">
    <location>
        <begin position="330"/>
        <end position="347"/>
    </location>
</feature>
<dbReference type="InterPro" id="IPR001750">
    <property type="entry name" value="ND/Mrp_TM"/>
</dbReference>
<feature type="transmembrane region" description="Helical" evidence="11">
    <location>
        <begin position="199"/>
        <end position="220"/>
    </location>
</feature>
<feature type="transmembrane region" description="Helical" evidence="11">
    <location>
        <begin position="134"/>
        <end position="154"/>
    </location>
</feature>
<dbReference type="GO" id="GO:0006811">
    <property type="term" value="P:monoatomic ion transport"/>
    <property type="evidence" value="ECO:0007669"/>
    <property type="project" value="UniProtKB-KW"/>
</dbReference>
<dbReference type="Proteomes" id="UP000502136">
    <property type="component" value="Chromosome"/>
</dbReference>
<feature type="transmembrane region" description="Helical" evidence="11">
    <location>
        <begin position="672"/>
        <end position="695"/>
    </location>
</feature>
<dbReference type="NCBIfam" id="NF009223">
    <property type="entry name" value="PRK12573.1"/>
    <property type="match status" value="1"/>
</dbReference>
<evidence type="ECO:0000259" key="16">
    <source>
        <dbReference type="Pfam" id="PF20501"/>
    </source>
</evidence>
<dbReference type="PRINTS" id="PR01434">
    <property type="entry name" value="NADHDHGNASE5"/>
</dbReference>
<keyword evidence="5" id="KW-1003">Cell membrane</keyword>
<feature type="domain" description="NADH:quinone oxidoreductase/Mrp antiporter transmembrane" evidence="12">
    <location>
        <begin position="128"/>
        <end position="416"/>
    </location>
</feature>
<feature type="transmembrane region" description="Helical" evidence="11">
    <location>
        <begin position="166"/>
        <end position="187"/>
    </location>
</feature>
<evidence type="ECO:0000259" key="14">
    <source>
        <dbReference type="Pfam" id="PF04039"/>
    </source>
</evidence>
<evidence type="ECO:0000256" key="6">
    <source>
        <dbReference type="ARBA" id="ARBA00022692"/>
    </source>
</evidence>
<evidence type="ECO:0000256" key="7">
    <source>
        <dbReference type="ARBA" id="ARBA00022989"/>
    </source>
</evidence>
<keyword evidence="4" id="KW-0050">Antiport</keyword>
<protein>
    <submittedName>
        <fullName evidence="17">Na(+)/H(+) antiporter subunit B</fullName>
    </submittedName>
</protein>
<feature type="transmembrane region" description="Helical" evidence="11">
    <location>
        <begin position="380"/>
        <end position="405"/>
    </location>
</feature>
<keyword evidence="8" id="KW-0406">Ion transport</keyword>
<feature type="transmembrane region" description="Helical" evidence="11">
    <location>
        <begin position="648"/>
        <end position="666"/>
    </location>
</feature>
<feature type="domain" description="Na+/H+ antiporter MnhB subunit-related protein" evidence="14">
    <location>
        <begin position="817"/>
        <end position="941"/>
    </location>
</feature>
<feature type="domain" description="MrpA C-terminal/MbhE" evidence="16">
    <location>
        <begin position="709"/>
        <end position="789"/>
    </location>
</feature>
<feature type="transmembrane region" description="Helical" evidence="11">
    <location>
        <begin position="470"/>
        <end position="498"/>
    </location>
</feature>
<dbReference type="PANTHER" id="PTHR43373:SF1">
    <property type="entry name" value="NA(+)_H(+) ANTIPORTER SUBUNIT A"/>
    <property type="match status" value="1"/>
</dbReference>
<dbReference type="InterPro" id="IPR007182">
    <property type="entry name" value="MnhB"/>
</dbReference>
<dbReference type="Pfam" id="PF00361">
    <property type="entry name" value="Proton_antipo_M"/>
    <property type="match status" value="1"/>
</dbReference>
<feature type="transmembrane region" description="Helical" evidence="11">
    <location>
        <begin position="518"/>
        <end position="541"/>
    </location>
</feature>
<feature type="transmembrane region" description="Helical" evidence="11">
    <location>
        <begin position="880"/>
        <end position="904"/>
    </location>
</feature>
<evidence type="ECO:0000256" key="5">
    <source>
        <dbReference type="ARBA" id="ARBA00022475"/>
    </source>
</evidence>
<dbReference type="InterPro" id="IPR050616">
    <property type="entry name" value="CPA3_Na-H_Antiporter_A"/>
</dbReference>
<proteinExistence type="inferred from homology"/>
<keyword evidence="18" id="KW-1185">Reference proteome</keyword>
<keyword evidence="9 11" id="KW-0472">Membrane</keyword>
<gene>
    <name evidence="17" type="ORF">HGI30_11895</name>
</gene>
<dbReference type="GO" id="GO:0005886">
    <property type="term" value="C:plasma membrane"/>
    <property type="evidence" value="ECO:0007669"/>
    <property type="project" value="UniProtKB-SubCell"/>
</dbReference>
<feature type="transmembrane region" description="Helical" evidence="11">
    <location>
        <begin position="425"/>
        <end position="450"/>
    </location>
</feature>
<comment type="similarity">
    <text evidence="2">Belongs to the CPA3 antiporters (TC 2.A.63) subunit A family.</text>
</comment>
<dbReference type="InterPro" id="IPR046806">
    <property type="entry name" value="MrpA_C/MbhE"/>
</dbReference>
<name>A0A6H2GXW6_9BACL</name>
<dbReference type="AlphaFoldDB" id="A0A6H2GXW6"/>
<feature type="transmembrane region" description="Helical" evidence="11">
    <location>
        <begin position="78"/>
        <end position="101"/>
    </location>
</feature>
<evidence type="ECO:0000256" key="8">
    <source>
        <dbReference type="ARBA" id="ARBA00023065"/>
    </source>
</evidence>
<dbReference type="Pfam" id="PF13244">
    <property type="entry name" value="MbhD"/>
    <property type="match status" value="1"/>
</dbReference>
<accession>A0A6H2GXW6</accession>
<feature type="transmembrane region" description="Helical" evidence="11">
    <location>
        <begin position="821"/>
        <end position="841"/>
    </location>
</feature>
<keyword evidence="3" id="KW-0813">Transport</keyword>
<feature type="domain" description="NADH-Ubiquinone oxidoreductase (complex I) chain 5 N-terminal" evidence="13">
    <location>
        <begin position="64"/>
        <end position="112"/>
    </location>
</feature>
<feature type="transmembrane region" description="Helical" evidence="11">
    <location>
        <begin position="621"/>
        <end position="641"/>
    </location>
</feature>
<evidence type="ECO:0000259" key="13">
    <source>
        <dbReference type="Pfam" id="PF00662"/>
    </source>
</evidence>
<evidence type="ECO:0000256" key="2">
    <source>
        <dbReference type="ARBA" id="ARBA00008483"/>
    </source>
</evidence>
<feature type="transmembrane region" description="Helical" evidence="11">
    <location>
        <begin position="924"/>
        <end position="946"/>
    </location>
</feature>
<dbReference type="GO" id="GO:0015297">
    <property type="term" value="F:antiporter activity"/>
    <property type="evidence" value="ECO:0007669"/>
    <property type="project" value="UniProtKB-KW"/>
</dbReference>
<feature type="transmembrane region" description="Helical" evidence="11">
    <location>
        <begin position="271"/>
        <end position="289"/>
    </location>
</feature>
<evidence type="ECO:0000256" key="3">
    <source>
        <dbReference type="ARBA" id="ARBA00022448"/>
    </source>
</evidence>
<feature type="domain" description="MrpA C-terminal/MbhD" evidence="15">
    <location>
        <begin position="632"/>
        <end position="694"/>
    </location>
</feature>
<keyword evidence="7 11" id="KW-1133">Transmembrane helix</keyword>
<evidence type="ECO:0000313" key="17">
    <source>
        <dbReference type="EMBL" id="QJC52189.1"/>
    </source>
</evidence>
<reference evidence="17 18" key="1">
    <citation type="submission" date="2020-04" db="EMBL/GenBank/DDBJ databases">
        <title>Novel Paenibacillus strain UniB2 isolated from commercial digestive syrup.</title>
        <authorList>
            <person name="Thorat V."/>
            <person name="Kirdat K."/>
            <person name="Tiwarekar B."/>
            <person name="Yadav A."/>
        </authorList>
    </citation>
    <scope>NUCLEOTIDE SEQUENCE [LARGE SCALE GENOMIC DNA]</scope>
    <source>
        <strain evidence="17 18">UniB2</strain>
    </source>
</reference>
<comment type="subcellular location">
    <subcellularLocation>
        <location evidence="1">Cell membrane</location>
        <topology evidence="1">Multi-pass membrane protein</topology>
    </subcellularLocation>
    <subcellularLocation>
        <location evidence="10">Membrane</location>
        <topology evidence="10">Multi-pass membrane protein</topology>
    </subcellularLocation>
</comment>
<dbReference type="EMBL" id="CP051428">
    <property type="protein sequence ID" value="QJC52189.1"/>
    <property type="molecule type" value="Genomic_DNA"/>
</dbReference>
<feature type="transmembrane region" description="Helical" evidence="11">
    <location>
        <begin position="29"/>
        <end position="48"/>
    </location>
</feature>
<evidence type="ECO:0000256" key="9">
    <source>
        <dbReference type="ARBA" id="ARBA00023136"/>
    </source>
</evidence>
<feature type="transmembrane region" description="Helical" evidence="11">
    <location>
        <begin position="592"/>
        <end position="615"/>
    </location>
</feature>
<dbReference type="Pfam" id="PF20501">
    <property type="entry name" value="MbhE"/>
    <property type="match status" value="1"/>
</dbReference>
<dbReference type="InterPro" id="IPR025383">
    <property type="entry name" value="MrpA_C/MbhD"/>
</dbReference>
<evidence type="ECO:0000256" key="4">
    <source>
        <dbReference type="ARBA" id="ARBA00022449"/>
    </source>
</evidence>
<dbReference type="PANTHER" id="PTHR43373">
    <property type="entry name" value="NA(+)/H(+) ANTIPORTER SUBUNIT"/>
    <property type="match status" value="1"/>
</dbReference>
<keyword evidence="6 10" id="KW-0812">Transmembrane</keyword>
<dbReference type="RefSeq" id="WP_168907764.1">
    <property type="nucleotide sequence ID" value="NZ_CP051428.1"/>
</dbReference>
<evidence type="ECO:0000259" key="12">
    <source>
        <dbReference type="Pfam" id="PF00361"/>
    </source>
</evidence>
<evidence type="ECO:0000256" key="10">
    <source>
        <dbReference type="RuleBase" id="RU000320"/>
    </source>
</evidence>
<evidence type="ECO:0000256" key="11">
    <source>
        <dbReference type="SAM" id="Phobius"/>
    </source>
</evidence>
<feature type="transmembrane region" description="Helical" evidence="11">
    <location>
        <begin position="847"/>
        <end position="868"/>
    </location>
</feature>
<feature type="transmembrane region" description="Helical" evidence="11">
    <location>
        <begin position="301"/>
        <end position="324"/>
    </location>
</feature>
<dbReference type="KEGG" id="palr:HGI30_11895"/>
<dbReference type="Pfam" id="PF00662">
    <property type="entry name" value="Proton_antipo_N"/>
    <property type="match status" value="1"/>
</dbReference>
<evidence type="ECO:0000259" key="15">
    <source>
        <dbReference type="Pfam" id="PF13244"/>
    </source>
</evidence>
<evidence type="ECO:0000313" key="18">
    <source>
        <dbReference type="Proteomes" id="UP000502136"/>
    </source>
</evidence>
<dbReference type="Pfam" id="PF04039">
    <property type="entry name" value="MnhB"/>
    <property type="match status" value="1"/>
</dbReference>
<organism evidence="17 18">
    <name type="scientific">Paenibacillus albicereus</name>
    <dbReference type="NCBI Taxonomy" id="2726185"/>
    <lineage>
        <taxon>Bacteria</taxon>
        <taxon>Bacillati</taxon>
        <taxon>Bacillota</taxon>
        <taxon>Bacilli</taxon>
        <taxon>Bacillales</taxon>
        <taxon>Paenibacillaceae</taxon>
        <taxon>Paenibacillus</taxon>
    </lineage>
</organism>